<accession>A0AAE0YKU3</accession>
<evidence type="ECO:0000313" key="2">
    <source>
        <dbReference type="Proteomes" id="UP001283361"/>
    </source>
</evidence>
<gene>
    <name evidence="1" type="ORF">RRG08_024824</name>
</gene>
<reference evidence="1" key="1">
    <citation type="journal article" date="2023" name="G3 (Bethesda)">
        <title>A reference genome for the long-term kleptoplast-retaining sea slug Elysia crispata morphotype clarki.</title>
        <authorList>
            <person name="Eastman K.E."/>
            <person name="Pendleton A.L."/>
            <person name="Shaikh M.A."/>
            <person name="Suttiyut T."/>
            <person name="Ogas R."/>
            <person name="Tomko P."/>
            <person name="Gavelis G."/>
            <person name="Widhalm J.R."/>
            <person name="Wisecaver J.H."/>
        </authorList>
    </citation>
    <scope>NUCLEOTIDE SEQUENCE</scope>
    <source>
        <strain evidence="1">ECLA1</strain>
    </source>
</reference>
<proteinExistence type="predicted"/>
<protein>
    <submittedName>
        <fullName evidence="1">Uncharacterized protein</fullName>
    </submittedName>
</protein>
<keyword evidence="2" id="KW-1185">Reference proteome</keyword>
<sequence length="226" mass="24607">MIVYTNLTLTRPWRKTYLKCHAGGGGVTMVSSFWTNQGRVNIGSDSGDAPSIISKALVDFRDKKNLCRVFIATSGFTSVLVNGDVKCEGHPEFIVNPDKSALSLLFKVVTFVRLPNGDCPLWPCYLTKRNISSGHSSDILDMPALIQTFSIRGIKQNAWILGCLSLRVGLTSVSRTVRDSESLNAVRQVNSVPQLIWASGIKSTISTQVTAAEVMSVSPQSIQDCP</sequence>
<dbReference type="AlphaFoldDB" id="A0AAE0YKU3"/>
<name>A0AAE0YKU3_9GAST</name>
<comment type="caution">
    <text evidence="1">The sequence shown here is derived from an EMBL/GenBank/DDBJ whole genome shotgun (WGS) entry which is preliminary data.</text>
</comment>
<evidence type="ECO:0000313" key="1">
    <source>
        <dbReference type="EMBL" id="KAK3747677.1"/>
    </source>
</evidence>
<dbReference type="Proteomes" id="UP001283361">
    <property type="component" value="Unassembled WGS sequence"/>
</dbReference>
<dbReference type="EMBL" id="JAWDGP010006075">
    <property type="protein sequence ID" value="KAK3747677.1"/>
    <property type="molecule type" value="Genomic_DNA"/>
</dbReference>
<organism evidence="1 2">
    <name type="scientific">Elysia crispata</name>
    <name type="common">lettuce slug</name>
    <dbReference type="NCBI Taxonomy" id="231223"/>
    <lineage>
        <taxon>Eukaryota</taxon>
        <taxon>Metazoa</taxon>
        <taxon>Spiralia</taxon>
        <taxon>Lophotrochozoa</taxon>
        <taxon>Mollusca</taxon>
        <taxon>Gastropoda</taxon>
        <taxon>Heterobranchia</taxon>
        <taxon>Euthyneura</taxon>
        <taxon>Panpulmonata</taxon>
        <taxon>Sacoglossa</taxon>
        <taxon>Placobranchoidea</taxon>
        <taxon>Plakobranchidae</taxon>
        <taxon>Elysia</taxon>
    </lineage>
</organism>